<evidence type="ECO:0008006" key="3">
    <source>
        <dbReference type="Google" id="ProtNLM"/>
    </source>
</evidence>
<accession>A0A1K0JL35</accession>
<organism evidence="2">
    <name type="scientific">Cupriavidus necator</name>
    <name type="common">Alcaligenes eutrophus</name>
    <name type="synonym">Ralstonia eutropha</name>
    <dbReference type="NCBI Taxonomy" id="106590"/>
    <lineage>
        <taxon>Bacteria</taxon>
        <taxon>Pseudomonadati</taxon>
        <taxon>Pseudomonadota</taxon>
        <taxon>Betaproteobacteria</taxon>
        <taxon>Burkholderiales</taxon>
        <taxon>Burkholderiaceae</taxon>
        <taxon>Cupriavidus</taxon>
    </lineage>
</organism>
<dbReference type="EMBL" id="FMSH01000174">
    <property type="protein sequence ID" value="SCU75897.1"/>
    <property type="molecule type" value="Genomic_DNA"/>
</dbReference>
<sequence length="407" mass="44218">MQGVRPGFRLIVAGLMMTCAALAATAQTHGDRSGHGAQAKAAKMSELGTGAAFDRNGKLWIAYKDGPYVAARASSDFGRSFGPARHVNSTPEAVAADHESRPKVATGRDGEIFVTWTQPLPKPWTGFIRFARSTDGGKSFAEPLTVHANRDQIAHRFDAIAVDTAGRVFVSWIDKRDVLAAGARKQPYAGAAVYYAVSADQGKTFQGDYKIADQSCECCRIALSPTPDGKMLALWRHVFPPNARDHALALLGTDGKATPMQRATFDDWRIDACPHHGPGASVAPDGTVHMVWFNVREGKPTVSVGRWKDGKLQAQRPLDDPRAQHADIVALNDNEIAVAWKSFDGQQTRLSAMLSHDGGKTWQTRKLAGTERDSDQPHLLQHAGRAYVLWRTEAEGFQVFPLGKEGA</sequence>
<feature type="signal peptide" evidence="1">
    <location>
        <begin position="1"/>
        <end position="23"/>
    </location>
</feature>
<dbReference type="SUPFAM" id="SSF50939">
    <property type="entry name" value="Sialidases"/>
    <property type="match status" value="2"/>
</dbReference>
<dbReference type="InterPro" id="IPR002860">
    <property type="entry name" value="BNR_rpt"/>
</dbReference>
<keyword evidence="1" id="KW-0732">Signal</keyword>
<dbReference type="CDD" id="cd15482">
    <property type="entry name" value="Sialidase_non-viral"/>
    <property type="match status" value="1"/>
</dbReference>
<dbReference type="Gene3D" id="2.120.10.10">
    <property type="match status" value="1"/>
</dbReference>
<name>A0A1K0JL35_CUPNE</name>
<evidence type="ECO:0000256" key="1">
    <source>
        <dbReference type="SAM" id="SignalP"/>
    </source>
</evidence>
<proteinExistence type="predicted"/>
<dbReference type="InterPro" id="IPR036278">
    <property type="entry name" value="Sialidase_sf"/>
</dbReference>
<protein>
    <recommendedName>
        <fullName evidence="3">Exo-alpha-sialidase</fullName>
    </recommendedName>
</protein>
<dbReference type="AlphaFoldDB" id="A0A1K0JL35"/>
<feature type="chain" id="PRO_5012792136" description="Exo-alpha-sialidase" evidence="1">
    <location>
        <begin position="24"/>
        <end position="407"/>
    </location>
</feature>
<dbReference type="Pfam" id="PF02012">
    <property type="entry name" value="BNR"/>
    <property type="match status" value="1"/>
</dbReference>
<gene>
    <name evidence="2" type="ORF">CNECB9_2550039</name>
</gene>
<dbReference type="RefSeq" id="WP_340524847.1">
    <property type="nucleotide sequence ID" value="NZ_FMSH01000174.1"/>
</dbReference>
<evidence type="ECO:0000313" key="2">
    <source>
        <dbReference type="EMBL" id="SCU75897.1"/>
    </source>
</evidence>
<reference evidence="2" key="1">
    <citation type="submission" date="2016-09" db="EMBL/GenBank/DDBJ databases">
        <authorList>
            <person name="Capua I."/>
            <person name="De Benedictis P."/>
            <person name="Joannis T."/>
            <person name="Lombin L.H."/>
            <person name="Cattoli G."/>
        </authorList>
    </citation>
    <scope>NUCLEOTIDE SEQUENCE</scope>
    <source>
        <strain evidence="2">B9</strain>
    </source>
</reference>